<dbReference type="Gene3D" id="3.10.490.10">
    <property type="entry name" value="Gamma-glutamyl cyclotransferase-like"/>
    <property type="match status" value="1"/>
</dbReference>
<proteinExistence type="predicted"/>
<organism evidence="1 2">
    <name type="scientific">Micromonospora yangpuensis</name>
    <dbReference type="NCBI Taxonomy" id="683228"/>
    <lineage>
        <taxon>Bacteria</taxon>
        <taxon>Bacillati</taxon>
        <taxon>Actinomycetota</taxon>
        <taxon>Actinomycetes</taxon>
        <taxon>Micromonosporales</taxon>
        <taxon>Micromonosporaceae</taxon>
        <taxon>Micromonospora</taxon>
    </lineage>
</organism>
<evidence type="ECO:0000313" key="1">
    <source>
        <dbReference type="EMBL" id="SCL65187.1"/>
    </source>
</evidence>
<dbReference type="Proteomes" id="UP000198937">
    <property type="component" value="Unassembled WGS sequence"/>
</dbReference>
<evidence type="ECO:0008006" key="3">
    <source>
        <dbReference type="Google" id="ProtNLM"/>
    </source>
</evidence>
<dbReference type="AlphaFoldDB" id="A0A1C6VG72"/>
<sequence length="215" mass="22766">MWPRVELVWYVAYGSNLYAARLGWYLTGGCPPGGRRTYPGCRDGRAPRRTEPVLIPGGVYFAGESRAWTGGMAFYDPRLPGRAAARAYLVTVGQFADIAAQEMYRPPGSDLDLVAAAATGRVTLGPGRYETLLGVGRLDGVPMLTFTAPWTAADVPWTAPAPVYLAMIAGGLREAHGWPARRITAYLADRPGVAGRWSAQDLAALVAGATGGPAG</sequence>
<accession>A0A1C6VG72</accession>
<name>A0A1C6VG72_9ACTN</name>
<evidence type="ECO:0000313" key="2">
    <source>
        <dbReference type="Proteomes" id="UP000198937"/>
    </source>
</evidence>
<dbReference type="STRING" id="683228.GA0070617_5688"/>
<dbReference type="EMBL" id="FMIA01000002">
    <property type="protein sequence ID" value="SCL65187.1"/>
    <property type="molecule type" value="Genomic_DNA"/>
</dbReference>
<reference evidence="1 2" key="1">
    <citation type="submission" date="2016-06" db="EMBL/GenBank/DDBJ databases">
        <authorList>
            <person name="Kjaerup R.B."/>
            <person name="Dalgaard T.S."/>
            <person name="Juul-Madsen H.R."/>
        </authorList>
    </citation>
    <scope>NUCLEOTIDE SEQUENCE [LARGE SCALE GENOMIC DNA]</scope>
    <source>
        <strain evidence="1 2">DSM 45577</strain>
    </source>
</reference>
<keyword evidence="2" id="KW-1185">Reference proteome</keyword>
<gene>
    <name evidence="1" type="ORF">GA0070617_5688</name>
</gene>
<protein>
    <recommendedName>
        <fullName evidence="3">Histone deacetylase</fullName>
    </recommendedName>
</protein>